<reference evidence="1 2" key="1">
    <citation type="submission" date="2024-09" db="EMBL/GenBank/DDBJ databases">
        <title>Laminarin stimulates single cell rates of sulfate reduction while oxygen inhibits transcriptomic activity in coastal marine sediment.</title>
        <authorList>
            <person name="Lindsay M."/>
            <person name="Orcutt B."/>
            <person name="Emerson D."/>
            <person name="Stepanauskas R."/>
            <person name="D'Angelo T."/>
        </authorList>
    </citation>
    <scope>NUCLEOTIDE SEQUENCE [LARGE SCALE GENOMIC DNA]</scope>
    <source>
        <strain evidence="1">SAG AM-311-K15</strain>
    </source>
</reference>
<proteinExistence type="predicted"/>
<evidence type="ECO:0000313" key="1">
    <source>
        <dbReference type="EMBL" id="MFC1850876.1"/>
    </source>
</evidence>
<gene>
    <name evidence="1" type="ORF">ACFL27_11840</name>
</gene>
<accession>A0ABV6YXS8</accession>
<sequence length="120" mass="13495">MGCPKEGAQVELVFGSAAVWSVIIHKGKTDWGSYDLPPKLKKLMAEQLGEDEKSFPKTYQDLLKMLHDNGASLTINGTWNALTDVEKTIKGKKNIPDYVQPLTLKEMLAHRAKADQYWSF</sequence>
<dbReference type="Proteomes" id="UP001594351">
    <property type="component" value="Unassembled WGS sequence"/>
</dbReference>
<comment type="caution">
    <text evidence="1">The sequence shown here is derived from an EMBL/GenBank/DDBJ whole genome shotgun (WGS) entry which is preliminary data.</text>
</comment>
<dbReference type="EMBL" id="JBHPBY010000131">
    <property type="protein sequence ID" value="MFC1850876.1"/>
    <property type="molecule type" value="Genomic_DNA"/>
</dbReference>
<name>A0ABV6YXS8_UNCC1</name>
<keyword evidence="2" id="KW-1185">Reference proteome</keyword>
<evidence type="ECO:0000313" key="2">
    <source>
        <dbReference type="Proteomes" id="UP001594351"/>
    </source>
</evidence>
<organism evidence="1 2">
    <name type="scientific">candidate division CSSED10-310 bacterium</name>
    <dbReference type="NCBI Taxonomy" id="2855610"/>
    <lineage>
        <taxon>Bacteria</taxon>
        <taxon>Bacteria division CSSED10-310</taxon>
    </lineage>
</organism>
<protein>
    <submittedName>
        <fullName evidence="1">Uncharacterized protein</fullName>
    </submittedName>
</protein>